<sequence>MQEQRRMRNQQEEPHCVQSLPTEEMLVGRHVQERKSIRQTVKLVQNPLLAAGKVAATATANRIGYWTASSSAACWVNQAPSISQPALCNAYHDRTYVP</sequence>
<name>A0A9P0LLD2_ACAOB</name>
<comment type="caution">
    <text evidence="1">The sequence shown here is derived from an EMBL/GenBank/DDBJ whole genome shotgun (WGS) entry which is preliminary data.</text>
</comment>
<dbReference type="Proteomes" id="UP001152888">
    <property type="component" value="Unassembled WGS sequence"/>
</dbReference>
<evidence type="ECO:0000313" key="1">
    <source>
        <dbReference type="EMBL" id="CAH1997677.1"/>
    </source>
</evidence>
<proteinExistence type="predicted"/>
<evidence type="ECO:0000313" key="2">
    <source>
        <dbReference type="Proteomes" id="UP001152888"/>
    </source>
</evidence>
<organism evidence="1 2">
    <name type="scientific">Acanthoscelides obtectus</name>
    <name type="common">Bean weevil</name>
    <name type="synonym">Bruchus obtectus</name>
    <dbReference type="NCBI Taxonomy" id="200917"/>
    <lineage>
        <taxon>Eukaryota</taxon>
        <taxon>Metazoa</taxon>
        <taxon>Ecdysozoa</taxon>
        <taxon>Arthropoda</taxon>
        <taxon>Hexapoda</taxon>
        <taxon>Insecta</taxon>
        <taxon>Pterygota</taxon>
        <taxon>Neoptera</taxon>
        <taxon>Endopterygota</taxon>
        <taxon>Coleoptera</taxon>
        <taxon>Polyphaga</taxon>
        <taxon>Cucujiformia</taxon>
        <taxon>Chrysomeloidea</taxon>
        <taxon>Chrysomelidae</taxon>
        <taxon>Bruchinae</taxon>
        <taxon>Bruchini</taxon>
        <taxon>Acanthoscelides</taxon>
    </lineage>
</organism>
<gene>
    <name evidence="1" type="ORF">ACAOBT_LOCUS23887</name>
</gene>
<dbReference type="AlphaFoldDB" id="A0A9P0LLD2"/>
<reference evidence="1" key="1">
    <citation type="submission" date="2022-03" db="EMBL/GenBank/DDBJ databases">
        <authorList>
            <person name="Sayadi A."/>
        </authorList>
    </citation>
    <scope>NUCLEOTIDE SEQUENCE</scope>
</reference>
<keyword evidence="2" id="KW-1185">Reference proteome</keyword>
<dbReference type="EMBL" id="CAKOFQ010007298">
    <property type="protein sequence ID" value="CAH1997677.1"/>
    <property type="molecule type" value="Genomic_DNA"/>
</dbReference>
<protein>
    <submittedName>
        <fullName evidence="1">Uncharacterized protein</fullName>
    </submittedName>
</protein>
<accession>A0A9P0LLD2</accession>